<keyword evidence="4 6" id="KW-0949">S-adenosyl-L-methionine</keyword>
<keyword evidence="3 6" id="KW-0808">Transferase</keyword>
<evidence type="ECO:0000256" key="6">
    <source>
        <dbReference type="PROSITE-ProRule" id="PRU01016"/>
    </source>
</evidence>
<dbReference type="EC" id="2.1.1.37" evidence="1"/>
<dbReference type="Gene3D" id="3.90.120.10">
    <property type="entry name" value="DNA Methylase, subunit A, domain 2"/>
    <property type="match status" value="1"/>
</dbReference>
<protein>
    <recommendedName>
        <fullName evidence="1">DNA (cytosine-5-)-methyltransferase</fullName>
        <ecNumber evidence="1">2.1.1.37</ecNumber>
    </recommendedName>
</protein>
<dbReference type="SUPFAM" id="SSF53335">
    <property type="entry name" value="S-adenosyl-L-methionine-dependent methyltransferases"/>
    <property type="match status" value="1"/>
</dbReference>
<proteinExistence type="inferred from homology"/>
<evidence type="ECO:0000256" key="1">
    <source>
        <dbReference type="ARBA" id="ARBA00011975"/>
    </source>
</evidence>
<dbReference type="RefSeq" id="WP_055163341.1">
    <property type="nucleotide sequence ID" value="NZ_CABJFX010000035.1"/>
</dbReference>
<evidence type="ECO:0000256" key="4">
    <source>
        <dbReference type="ARBA" id="ARBA00022691"/>
    </source>
</evidence>
<keyword evidence="2 6" id="KW-0489">Methyltransferase</keyword>
<reference evidence="8 9" key="1">
    <citation type="submission" date="2018-08" db="EMBL/GenBank/DDBJ databases">
        <title>A genome reference for cultivated species of the human gut microbiota.</title>
        <authorList>
            <person name="Zou Y."/>
            <person name="Xue W."/>
            <person name="Luo G."/>
        </authorList>
    </citation>
    <scope>NUCLEOTIDE SEQUENCE [LARGE SCALE GENOMIC DNA]</scope>
    <source>
        <strain evidence="8 9">AM42-1AC</strain>
    </source>
</reference>
<dbReference type="PROSITE" id="PS51679">
    <property type="entry name" value="SAM_MT_C5"/>
    <property type="match status" value="1"/>
</dbReference>
<dbReference type="PANTHER" id="PTHR46098:SF1">
    <property type="entry name" value="TRNA (CYTOSINE(38)-C(5))-METHYLTRANSFERASE"/>
    <property type="match status" value="1"/>
</dbReference>
<name>A0A3R6CMG7_9FIRM</name>
<dbReference type="GO" id="GO:0009307">
    <property type="term" value="P:DNA restriction-modification system"/>
    <property type="evidence" value="ECO:0007669"/>
    <property type="project" value="UniProtKB-KW"/>
</dbReference>
<evidence type="ECO:0000256" key="3">
    <source>
        <dbReference type="ARBA" id="ARBA00022679"/>
    </source>
</evidence>
<evidence type="ECO:0000256" key="7">
    <source>
        <dbReference type="RuleBase" id="RU000416"/>
    </source>
</evidence>
<evidence type="ECO:0000256" key="5">
    <source>
        <dbReference type="ARBA" id="ARBA00022747"/>
    </source>
</evidence>
<sequence>MEFLDLFSGIGGFRRGLERSGHKCIGHVEIDKYANKSYMAMYGLSHCKYGQCDKDNCCKICKTEVMEHCDGNKCEGEWFAKDIKQIRAGEIPKAEIWTFGFPCTDISLSGKRAGLEGERSGLFFTVVGLLKSTDTENKPGILIIENVKHLLSSKRGGDFTAVLTNLWEAGYDVEWQCVNSKDFRVPQHRERVYLVGYLGGIRGRKVFPISGSNRAVIKKVIGGYQGERVYDGNGLSVTLTASGGGAGGKTGLYLCDTKKPEEWMECLKENGEEECGAKNYAGFLSYKKEPDMTRIARCIVANYNSGITRFGESSGVMYCKACDEKCTQKCVEARAALTPDRLNKRQNGRRFKEDGEPEFTLTTIDRHGVMMLQCPYYTGLPIKEATKKGYVMARHGDGINLSYPDSDYRRGRVGKQCSQTLLTGANMGVLVYCRIRKLTPKECFRLQAFDDFLFDRAKAAGVSDAQLYKQAGNSVTVNIVYEIGVRLKKMEGCIHEI</sequence>
<dbReference type="GO" id="GO:0003886">
    <property type="term" value="F:DNA (cytosine-5-)-methyltransferase activity"/>
    <property type="evidence" value="ECO:0007669"/>
    <property type="project" value="UniProtKB-EC"/>
</dbReference>
<comment type="similarity">
    <text evidence="6 7">Belongs to the class I-like SAM-binding methyltransferase superfamily. C5-methyltransferase family.</text>
</comment>
<evidence type="ECO:0000313" key="9">
    <source>
        <dbReference type="Proteomes" id="UP000283492"/>
    </source>
</evidence>
<dbReference type="GO" id="GO:0032259">
    <property type="term" value="P:methylation"/>
    <property type="evidence" value="ECO:0007669"/>
    <property type="project" value="UniProtKB-KW"/>
</dbReference>
<accession>A0A3R6CMG7</accession>
<organism evidence="8 9">
    <name type="scientific">Roseburia inulinivorans</name>
    <dbReference type="NCBI Taxonomy" id="360807"/>
    <lineage>
        <taxon>Bacteria</taxon>
        <taxon>Bacillati</taxon>
        <taxon>Bacillota</taxon>
        <taxon>Clostridia</taxon>
        <taxon>Lachnospirales</taxon>
        <taxon>Lachnospiraceae</taxon>
        <taxon>Roseburia</taxon>
    </lineage>
</organism>
<dbReference type="InterPro" id="IPR001525">
    <property type="entry name" value="C5_MeTfrase"/>
</dbReference>
<dbReference type="InterPro" id="IPR050750">
    <property type="entry name" value="C5-MTase"/>
</dbReference>
<dbReference type="Proteomes" id="UP000283492">
    <property type="component" value="Unassembled WGS sequence"/>
</dbReference>
<dbReference type="PRINTS" id="PR00105">
    <property type="entry name" value="C5METTRFRASE"/>
</dbReference>
<gene>
    <name evidence="8" type="primary">dcm</name>
    <name evidence="8" type="ORF">DW914_15455</name>
</gene>
<dbReference type="NCBIfam" id="TIGR00675">
    <property type="entry name" value="dcm"/>
    <property type="match status" value="1"/>
</dbReference>
<keyword evidence="5" id="KW-0680">Restriction system</keyword>
<evidence type="ECO:0000256" key="2">
    <source>
        <dbReference type="ARBA" id="ARBA00022603"/>
    </source>
</evidence>
<dbReference type="AlphaFoldDB" id="A0A3R6CMG7"/>
<dbReference type="InterPro" id="IPR029063">
    <property type="entry name" value="SAM-dependent_MTases_sf"/>
</dbReference>
<dbReference type="PANTHER" id="PTHR46098">
    <property type="entry name" value="TRNA (CYTOSINE(38)-C(5))-METHYLTRANSFERASE"/>
    <property type="match status" value="1"/>
</dbReference>
<evidence type="ECO:0000313" key="8">
    <source>
        <dbReference type="EMBL" id="RHA84208.1"/>
    </source>
</evidence>
<feature type="active site" evidence="6">
    <location>
        <position position="103"/>
    </location>
</feature>
<dbReference type="Gene3D" id="3.40.50.150">
    <property type="entry name" value="Vaccinia Virus protein VP39"/>
    <property type="match status" value="1"/>
</dbReference>
<dbReference type="Pfam" id="PF00145">
    <property type="entry name" value="DNA_methylase"/>
    <property type="match status" value="3"/>
</dbReference>
<comment type="caution">
    <text evidence="8">The sequence shown here is derived from an EMBL/GenBank/DDBJ whole genome shotgun (WGS) entry which is preliminary data.</text>
</comment>
<dbReference type="EMBL" id="QSFX01000035">
    <property type="protein sequence ID" value="RHA84208.1"/>
    <property type="molecule type" value="Genomic_DNA"/>
</dbReference>